<dbReference type="AlphaFoldDB" id="A0A0U1NQI5"/>
<dbReference type="Proteomes" id="UP000199087">
    <property type="component" value="Unassembled WGS sequence"/>
</dbReference>
<proteinExistence type="predicted"/>
<evidence type="ECO:0000313" key="2">
    <source>
        <dbReference type="Proteomes" id="UP000199087"/>
    </source>
</evidence>
<organism evidence="1 2">
    <name type="scientific">Neobacillus massiliamazoniensis</name>
    <dbReference type="NCBI Taxonomy" id="1499688"/>
    <lineage>
        <taxon>Bacteria</taxon>
        <taxon>Bacillati</taxon>
        <taxon>Bacillota</taxon>
        <taxon>Bacilli</taxon>
        <taxon>Bacillales</taxon>
        <taxon>Bacillaceae</taxon>
        <taxon>Neobacillus</taxon>
    </lineage>
</organism>
<dbReference type="STRING" id="1499688.BN000_00187"/>
<dbReference type="RefSeq" id="WP_141650810.1">
    <property type="nucleotide sequence ID" value="NZ_CVRB01000001.1"/>
</dbReference>
<dbReference type="Pfam" id="PF11367">
    <property type="entry name" value="Tail_completion_gp17"/>
    <property type="match status" value="1"/>
</dbReference>
<dbReference type="OrthoDB" id="2988606at2"/>
<keyword evidence="2" id="KW-1185">Reference proteome</keyword>
<sequence length="132" mass="15051">MKGKEGDSLLETDLVNYLKTYQPLNDLIAGRIYPGVLPENGTKPAVAYNEVSAPGHHDIDVSFPRFQFSCFSPKYIEAKQVRKEIENALKRFRGMMGNTRVIQGVVAGKYELYENDTKLHNAIIDIKIIYWE</sequence>
<protein>
    <recommendedName>
        <fullName evidence="3">DUF3168 domain-containing protein</fullName>
    </recommendedName>
</protein>
<accession>A0A0U1NQI5</accession>
<evidence type="ECO:0008006" key="3">
    <source>
        <dbReference type="Google" id="ProtNLM"/>
    </source>
</evidence>
<evidence type="ECO:0000313" key="1">
    <source>
        <dbReference type="EMBL" id="CRK80306.1"/>
    </source>
</evidence>
<gene>
    <name evidence="1" type="ORF">BN000_00187</name>
</gene>
<dbReference type="EMBL" id="CVRB01000001">
    <property type="protein sequence ID" value="CRK80306.1"/>
    <property type="molecule type" value="Genomic_DNA"/>
</dbReference>
<dbReference type="InterPro" id="IPR021508">
    <property type="entry name" value="Gp17-like"/>
</dbReference>
<reference evidence="2" key="1">
    <citation type="submission" date="2015-05" db="EMBL/GenBank/DDBJ databases">
        <authorList>
            <person name="Urmite Genomes"/>
        </authorList>
    </citation>
    <scope>NUCLEOTIDE SEQUENCE [LARGE SCALE GENOMIC DNA]</scope>
    <source>
        <strain evidence="2">LF1</strain>
    </source>
</reference>
<name>A0A0U1NQI5_9BACI</name>